<accession>A0ABP7NKW1</accession>
<dbReference type="PROSITE" id="PS51257">
    <property type="entry name" value="PROKAR_LIPOPROTEIN"/>
    <property type="match status" value="1"/>
</dbReference>
<name>A0ABP7NKW1_9BACT</name>
<sequence length="172" mass="19830">MARLQHRLTKLTLRQLSFPPRVLGGLSFFLVGCGLSACTLLLNKAELYRLFLNTGVPATATQFVGKGIDHPLADFMSWGYFTYGLDQAAWEKLLQHKQFIRQSEWNRAFTRTPFPVMDAWHLKYYSELVRHPITISEKNKVAYTATFFPYIHTLVYDSSAHQVQHFVAGMRD</sequence>
<reference evidence="3" key="1">
    <citation type="journal article" date="2019" name="Int. J. Syst. Evol. Microbiol.">
        <title>The Global Catalogue of Microorganisms (GCM) 10K type strain sequencing project: providing services to taxonomists for standard genome sequencing and annotation.</title>
        <authorList>
            <consortium name="The Broad Institute Genomics Platform"/>
            <consortium name="The Broad Institute Genome Sequencing Center for Infectious Disease"/>
            <person name="Wu L."/>
            <person name="Ma J."/>
        </authorList>
    </citation>
    <scope>NUCLEOTIDE SEQUENCE [LARGE SCALE GENOMIC DNA]</scope>
    <source>
        <strain evidence="3">JCM 17214</strain>
    </source>
</reference>
<evidence type="ECO:0000313" key="2">
    <source>
        <dbReference type="EMBL" id="GAA3948381.1"/>
    </source>
</evidence>
<keyword evidence="3" id="KW-1185">Reference proteome</keyword>
<evidence type="ECO:0000256" key="1">
    <source>
        <dbReference type="SAM" id="Phobius"/>
    </source>
</evidence>
<organism evidence="2 3">
    <name type="scientific">Hymenobacter algoricola</name>
    <dbReference type="NCBI Taxonomy" id="486267"/>
    <lineage>
        <taxon>Bacteria</taxon>
        <taxon>Pseudomonadati</taxon>
        <taxon>Bacteroidota</taxon>
        <taxon>Cytophagia</taxon>
        <taxon>Cytophagales</taxon>
        <taxon>Hymenobacteraceae</taxon>
        <taxon>Hymenobacter</taxon>
    </lineage>
</organism>
<dbReference type="Proteomes" id="UP001499909">
    <property type="component" value="Unassembled WGS sequence"/>
</dbReference>
<keyword evidence="1" id="KW-0812">Transmembrane</keyword>
<protein>
    <submittedName>
        <fullName evidence="2">Uncharacterized protein</fullName>
    </submittedName>
</protein>
<comment type="caution">
    <text evidence="2">The sequence shown here is derived from an EMBL/GenBank/DDBJ whole genome shotgun (WGS) entry which is preliminary data.</text>
</comment>
<keyword evidence="1" id="KW-0472">Membrane</keyword>
<gene>
    <name evidence="2" type="ORF">GCM10022406_32780</name>
</gene>
<feature type="transmembrane region" description="Helical" evidence="1">
    <location>
        <begin position="21"/>
        <end position="42"/>
    </location>
</feature>
<proteinExistence type="predicted"/>
<keyword evidence="1" id="KW-1133">Transmembrane helix</keyword>
<evidence type="ECO:0000313" key="3">
    <source>
        <dbReference type="Proteomes" id="UP001499909"/>
    </source>
</evidence>
<dbReference type="EMBL" id="BAABDH010000104">
    <property type="protein sequence ID" value="GAA3948381.1"/>
    <property type="molecule type" value="Genomic_DNA"/>
</dbReference>